<dbReference type="Proteomes" id="UP000198744">
    <property type="component" value="Unassembled WGS sequence"/>
</dbReference>
<proteinExistence type="predicted"/>
<dbReference type="EMBL" id="FOBS01000017">
    <property type="protein sequence ID" value="SEM47408.1"/>
    <property type="molecule type" value="Genomic_DNA"/>
</dbReference>
<dbReference type="RefSeq" id="WP_093883861.1">
    <property type="nucleotide sequence ID" value="NZ_FOBS01000017.1"/>
</dbReference>
<evidence type="ECO:0000313" key="4">
    <source>
        <dbReference type="Proteomes" id="UP000198744"/>
    </source>
</evidence>
<dbReference type="Pfam" id="PF07589">
    <property type="entry name" value="PEP-CTERM"/>
    <property type="match status" value="1"/>
</dbReference>
<dbReference type="AlphaFoldDB" id="A0A1H7YQ25"/>
<dbReference type="OrthoDB" id="9848588at2"/>
<evidence type="ECO:0000256" key="1">
    <source>
        <dbReference type="SAM" id="SignalP"/>
    </source>
</evidence>
<organism evidence="3 4">
    <name type="scientific">Syntrophus gentianae</name>
    <dbReference type="NCBI Taxonomy" id="43775"/>
    <lineage>
        <taxon>Bacteria</taxon>
        <taxon>Pseudomonadati</taxon>
        <taxon>Thermodesulfobacteriota</taxon>
        <taxon>Syntrophia</taxon>
        <taxon>Syntrophales</taxon>
        <taxon>Syntrophaceae</taxon>
        <taxon>Syntrophus</taxon>
    </lineage>
</organism>
<reference evidence="3 4" key="1">
    <citation type="submission" date="2016-10" db="EMBL/GenBank/DDBJ databases">
        <authorList>
            <person name="de Groot N.N."/>
        </authorList>
    </citation>
    <scope>NUCLEOTIDE SEQUENCE [LARGE SCALE GENOMIC DNA]</scope>
    <source>
        <strain evidence="3 4">DSM 8423</strain>
    </source>
</reference>
<evidence type="ECO:0000259" key="2">
    <source>
        <dbReference type="Pfam" id="PF07589"/>
    </source>
</evidence>
<keyword evidence="4" id="KW-1185">Reference proteome</keyword>
<sequence length="201" mass="21479">MKKLRYVSLLVALFFCCFGFSQVANADVIDFETLTGPSLFAEATPIPQTITIGEATFTGGVILDQTANLPANQTSVYGTISPNYVTGMSNPITITFSSNITNFFLDVYNGQTFATDFILADNAGHSATFNLASNLNGGTTQIGFAAAGNEITITQSTSVWDFFIDNIHYNESLPSVPEPCSMLLLGLGLMGLAGLGRKFQK</sequence>
<gene>
    <name evidence="3" type="ORF">SAMN04489760_11729</name>
</gene>
<name>A0A1H7YQ25_9BACT</name>
<evidence type="ECO:0000313" key="3">
    <source>
        <dbReference type="EMBL" id="SEM47408.1"/>
    </source>
</evidence>
<feature type="signal peptide" evidence="1">
    <location>
        <begin position="1"/>
        <end position="26"/>
    </location>
</feature>
<protein>
    <submittedName>
        <fullName evidence="3">PEP-CTERM protein-sorting domain-containing protein</fullName>
    </submittedName>
</protein>
<keyword evidence="1" id="KW-0732">Signal</keyword>
<dbReference type="NCBIfam" id="TIGR02595">
    <property type="entry name" value="PEP_CTERM"/>
    <property type="match status" value="1"/>
</dbReference>
<feature type="domain" description="Ice-binding protein C-terminal" evidence="2">
    <location>
        <begin position="175"/>
        <end position="198"/>
    </location>
</feature>
<feature type="chain" id="PRO_5011593802" evidence="1">
    <location>
        <begin position="27"/>
        <end position="201"/>
    </location>
</feature>
<accession>A0A1H7YQ25</accession>
<dbReference type="InterPro" id="IPR013424">
    <property type="entry name" value="Ice-binding_C"/>
</dbReference>